<feature type="compositionally biased region" description="Basic and acidic residues" evidence="1">
    <location>
        <begin position="463"/>
        <end position="472"/>
    </location>
</feature>
<dbReference type="AlphaFoldDB" id="A0A9P3UI97"/>
<evidence type="ECO:0000313" key="4">
    <source>
        <dbReference type="Proteomes" id="UP001063166"/>
    </source>
</evidence>
<name>A0A9P3UI97_LYOSH</name>
<feature type="compositionally biased region" description="Low complexity" evidence="1">
    <location>
        <begin position="1142"/>
        <end position="1189"/>
    </location>
</feature>
<protein>
    <submittedName>
        <fullName evidence="3">Nuclear pore complex protein</fullName>
    </submittedName>
</protein>
<feature type="compositionally biased region" description="Polar residues" evidence="1">
    <location>
        <begin position="147"/>
        <end position="158"/>
    </location>
</feature>
<feature type="region of interest" description="Disordered" evidence="1">
    <location>
        <begin position="134"/>
        <end position="472"/>
    </location>
</feature>
<keyword evidence="2" id="KW-0812">Transmembrane</keyword>
<feature type="compositionally biased region" description="Polar residues" evidence="1">
    <location>
        <begin position="528"/>
        <end position="542"/>
    </location>
</feature>
<feature type="compositionally biased region" description="Basic residues" evidence="1">
    <location>
        <begin position="341"/>
        <end position="353"/>
    </location>
</feature>
<dbReference type="EMBL" id="BRPK01000001">
    <property type="protein sequence ID" value="GLB34103.1"/>
    <property type="molecule type" value="Genomic_DNA"/>
</dbReference>
<feature type="compositionally biased region" description="Low complexity" evidence="1">
    <location>
        <begin position="893"/>
        <end position="915"/>
    </location>
</feature>
<feature type="compositionally biased region" description="Low complexity" evidence="1">
    <location>
        <begin position="790"/>
        <end position="806"/>
    </location>
</feature>
<feature type="compositionally biased region" description="Low complexity" evidence="1">
    <location>
        <begin position="601"/>
        <end position="612"/>
    </location>
</feature>
<feature type="compositionally biased region" description="Basic and acidic residues" evidence="1">
    <location>
        <begin position="625"/>
        <end position="668"/>
    </location>
</feature>
<keyword evidence="2" id="KW-0472">Membrane</keyword>
<feature type="compositionally biased region" description="Basic and acidic residues" evidence="1">
    <location>
        <begin position="279"/>
        <end position="288"/>
    </location>
</feature>
<feature type="compositionally biased region" description="Low complexity" evidence="1">
    <location>
        <begin position="854"/>
        <end position="868"/>
    </location>
</feature>
<feature type="compositionally biased region" description="Low complexity" evidence="1">
    <location>
        <begin position="1072"/>
        <end position="1112"/>
    </location>
</feature>
<evidence type="ECO:0000256" key="1">
    <source>
        <dbReference type="SAM" id="MobiDB-lite"/>
    </source>
</evidence>
<feature type="compositionally biased region" description="Basic and acidic residues" evidence="1">
    <location>
        <begin position="329"/>
        <end position="340"/>
    </location>
</feature>
<feature type="compositionally biased region" description="Low complexity" evidence="1">
    <location>
        <begin position="813"/>
        <end position="834"/>
    </location>
</feature>
<feature type="compositionally biased region" description="Low complexity" evidence="1">
    <location>
        <begin position="958"/>
        <end position="1021"/>
    </location>
</feature>
<feature type="compositionally biased region" description="Acidic residues" evidence="1">
    <location>
        <begin position="371"/>
        <end position="382"/>
    </location>
</feature>
<feature type="transmembrane region" description="Helical" evidence="2">
    <location>
        <begin position="35"/>
        <end position="58"/>
    </location>
</feature>
<keyword evidence="2" id="KW-1133">Transmembrane helix</keyword>
<accession>A0A9P3UI97</accession>
<feature type="compositionally biased region" description="Low complexity" evidence="1">
    <location>
        <begin position="926"/>
        <end position="936"/>
    </location>
</feature>
<evidence type="ECO:0000313" key="3">
    <source>
        <dbReference type="EMBL" id="GLB34103.1"/>
    </source>
</evidence>
<feature type="compositionally biased region" description="Basic and acidic residues" evidence="1">
    <location>
        <begin position="225"/>
        <end position="245"/>
    </location>
</feature>
<dbReference type="OrthoDB" id="9451547at2759"/>
<organism evidence="3 4">
    <name type="scientific">Lyophyllum shimeji</name>
    <name type="common">Hon-shimeji</name>
    <name type="synonym">Tricholoma shimeji</name>
    <dbReference type="NCBI Taxonomy" id="47721"/>
    <lineage>
        <taxon>Eukaryota</taxon>
        <taxon>Fungi</taxon>
        <taxon>Dikarya</taxon>
        <taxon>Basidiomycota</taxon>
        <taxon>Agaricomycotina</taxon>
        <taxon>Agaricomycetes</taxon>
        <taxon>Agaricomycetidae</taxon>
        <taxon>Agaricales</taxon>
        <taxon>Tricholomatineae</taxon>
        <taxon>Lyophyllaceae</taxon>
        <taxon>Lyophyllum</taxon>
    </lineage>
</organism>
<feature type="region of interest" description="Disordered" evidence="1">
    <location>
        <begin position="497"/>
        <end position="558"/>
    </location>
</feature>
<keyword evidence="4" id="KW-1185">Reference proteome</keyword>
<evidence type="ECO:0000256" key="2">
    <source>
        <dbReference type="SAM" id="Phobius"/>
    </source>
</evidence>
<feature type="compositionally biased region" description="Polar residues" evidence="1">
    <location>
        <begin position="938"/>
        <end position="947"/>
    </location>
</feature>
<feature type="compositionally biased region" description="Polar residues" evidence="1">
    <location>
        <begin position="882"/>
        <end position="892"/>
    </location>
</feature>
<proteinExistence type="predicted"/>
<feature type="region of interest" description="Disordered" evidence="1">
    <location>
        <begin position="593"/>
        <end position="1247"/>
    </location>
</feature>
<sequence length="1247" mass="131534">MDADFSDILGGPTSPNVREGGAGRWTSVSFGVKSALVAVVLLVVYVAAIRAWRTFLIWREKAYKLSMRRRHGIPDNDHRPFNVAYAAVVRARQESEAEARRGKLHEMVRDQQNALPEQNVRQRHGIQRDVQTTRPTAIPGRYESVDFPSTSANASNINYPYRPFSTHADSEEHYHPTPTVRIAEPEVDTSLPKSGPSRRPTRKYMTVSDDEGLKRGFDGNESEDGADHLKKTRVSDEEPEWHERYQLSQRGSKRVFGDEDDYQDASQSAPPRDKRQRKFSLEKTRQDAAEEMDIDEEEDEVAELRPTVRGRKRDRAEAGSTFGGDDDDSAHGAEVEDDSKARRRHRKRRTYAKRKSDAGMSARGQKRDRDLGEEDSEVEYDDGVALKVSRKKRGKRSVSTFEPDDPSDLSMDDSQASSSRGRPRQIGDEWESNGVRYKIGPNGQRLRQTLIKKARQKFNMPKDSQHPDREANLEVCIETWLTEEEYREAKDQLLLAWQDSNKPSAEPETPSRDSQDLPPAAGKDLLWKSTSVAPSTGTSTPRKITPPPGSLQGKQTDLYSQSIASNVGLRINPFQRQLVTSGKRIASSRVSSVYPGVATHPSSPVSPSLSLVDSTNGSPRHKMYSKWEKQDLEAKAMMKMREANRKKEEEKKLKEEQEKAEKQRREQETAAAPQPIPTITVTKPDEVKTAQAATKPPAFSFGPPPAADVAKKDAAVASFGTSSAPPPEQTKVASAPSFSFPAQPSQPTKPALFSLNTAPQGGVPSKPADNIFGAKPNQQPSKPPVTFGFPASAPASSTSVTANAPTTAPPAAPSTTAQSAFSFAAPPQPAQAQPAEKETAAPSAGGGDLLSRLAPAPAQPATQPAQPTSSFSFAKPAAAEASKSTSLFGNLSTPQNAPQTTAFQPTPAPAITTAPKFNFGFGNKQTTTTPTTTPTPAAESSSLSNALGKTEAKPGETASPFSFNPPAAPSGGATTTTTQAAGGATSTPKFSFGTPTTSTPATAAPATSTAAAGGATTTPKFSFGTPASSTPSFGTANPFAPKPATAASTTTPASSTPAAPSNPFGLKAQDGASTASPATSTPSTTVSAPSAFAFGGTGAAGSTSSPFGTSNTFGGGGTSNAFGIPTTAKAGEATKPSPFSFGAASTPSTTTPAATPAGETATKPSFSFGTPSTTTPASSTPAPSAGFGAFTFGDSGKKQESNAGQSAFGKPSTGLSAFGFGTTGTSSSAPSAFSFGKAPASTGQQQQ</sequence>
<feature type="compositionally biased region" description="Low complexity" evidence="1">
    <location>
        <begin position="1042"/>
        <end position="1061"/>
    </location>
</feature>
<comment type="caution">
    <text evidence="3">The sequence shown here is derived from an EMBL/GenBank/DDBJ whole genome shotgun (WGS) entry which is preliminary data.</text>
</comment>
<feature type="compositionally biased region" description="Acidic residues" evidence="1">
    <location>
        <begin position="402"/>
        <end position="411"/>
    </location>
</feature>
<gene>
    <name evidence="3" type="ORF">LshimejAT787_0109870</name>
</gene>
<feature type="compositionally biased region" description="Polar residues" evidence="1">
    <location>
        <begin position="1025"/>
        <end position="1035"/>
    </location>
</feature>
<feature type="compositionally biased region" description="Low complexity" evidence="1">
    <location>
        <begin position="733"/>
        <end position="746"/>
    </location>
</feature>
<feature type="compositionally biased region" description="Acidic residues" evidence="1">
    <location>
        <begin position="289"/>
        <end position="301"/>
    </location>
</feature>
<reference evidence="3" key="1">
    <citation type="submission" date="2022-07" db="EMBL/GenBank/DDBJ databases">
        <title>The genome of Lyophyllum shimeji provides insight into the initial evolution of ectomycorrhizal fungal genome.</title>
        <authorList>
            <person name="Kobayashi Y."/>
            <person name="Shibata T."/>
            <person name="Hirakawa H."/>
            <person name="Shigenobu S."/>
            <person name="Nishiyama T."/>
            <person name="Yamada A."/>
            <person name="Hasebe M."/>
            <person name="Kawaguchi M."/>
        </authorList>
    </citation>
    <scope>NUCLEOTIDE SEQUENCE</scope>
    <source>
        <strain evidence="3">AT787</strain>
    </source>
</reference>
<feature type="compositionally biased region" description="Low complexity" evidence="1">
    <location>
        <begin position="1212"/>
        <end position="1241"/>
    </location>
</feature>
<dbReference type="Proteomes" id="UP001063166">
    <property type="component" value="Unassembled WGS sequence"/>
</dbReference>